<keyword evidence="2 6" id="KW-0812">Transmembrane</keyword>
<feature type="region of interest" description="Disordered" evidence="5">
    <location>
        <begin position="94"/>
        <end position="133"/>
    </location>
</feature>
<accession>A0ABS8KWM3</accession>
<dbReference type="RefSeq" id="WP_230551663.1">
    <property type="nucleotide sequence ID" value="NZ_JAJISD010000006.1"/>
</dbReference>
<evidence type="ECO:0000256" key="6">
    <source>
        <dbReference type="SAM" id="Phobius"/>
    </source>
</evidence>
<gene>
    <name evidence="8" type="ORF">LJ725_16145</name>
</gene>
<evidence type="ECO:0000259" key="7">
    <source>
        <dbReference type="Pfam" id="PF06305"/>
    </source>
</evidence>
<proteinExistence type="predicted"/>
<evidence type="ECO:0000313" key="9">
    <source>
        <dbReference type="Proteomes" id="UP001198862"/>
    </source>
</evidence>
<dbReference type="Pfam" id="PF06305">
    <property type="entry name" value="LapA_dom"/>
    <property type="match status" value="1"/>
</dbReference>
<sequence>MKILSRVLFLLFILIGVLVAVSNTQLVQLTLWPLPHVIVMPVYLLVVAMLMLGVLAGLGMGWWAGRHHRRRAREAGGEAARLDREVARLKAVQASQQAAAPAGPAPRDQRALERQSALVAPELGSRTVRGPFS</sequence>
<evidence type="ECO:0000256" key="2">
    <source>
        <dbReference type="ARBA" id="ARBA00022692"/>
    </source>
</evidence>
<keyword evidence="9" id="KW-1185">Reference proteome</keyword>
<dbReference type="EMBL" id="JAJISD010000006">
    <property type="protein sequence ID" value="MCC8430507.1"/>
    <property type="molecule type" value="Genomic_DNA"/>
</dbReference>
<evidence type="ECO:0000256" key="1">
    <source>
        <dbReference type="ARBA" id="ARBA00022475"/>
    </source>
</evidence>
<name>A0ABS8KWM3_9HYPH</name>
<keyword evidence="1" id="KW-1003">Cell membrane</keyword>
<evidence type="ECO:0000256" key="3">
    <source>
        <dbReference type="ARBA" id="ARBA00022989"/>
    </source>
</evidence>
<keyword evidence="4 6" id="KW-0472">Membrane</keyword>
<feature type="domain" description="Lipopolysaccharide assembly protein A" evidence="7">
    <location>
        <begin position="23"/>
        <end position="86"/>
    </location>
</feature>
<keyword evidence="3 6" id="KW-1133">Transmembrane helix</keyword>
<evidence type="ECO:0000256" key="4">
    <source>
        <dbReference type="ARBA" id="ARBA00023136"/>
    </source>
</evidence>
<dbReference type="Proteomes" id="UP001198862">
    <property type="component" value="Unassembled WGS sequence"/>
</dbReference>
<protein>
    <submittedName>
        <fullName evidence="8">Lipopolysaccharide assembly protein LapA domain-containing protein</fullName>
    </submittedName>
</protein>
<organism evidence="8 9">
    <name type="scientific">Reyranella aquatilis</name>
    <dbReference type="NCBI Taxonomy" id="2035356"/>
    <lineage>
        <taxon>Bacteria</taxon>
        <taxon>Pseudomonadati</taxon>
        <taxon>Pseudomonadota</taxon>
        <taxon>Alphaproteobacteria</taxon>
        <taxon>Hyphomicrobiales</taxon>
        <taxon>Reyranellaceae</taxon>
        <taxon>Reyranella</taxon>
    </lineage>
</organism>
<feature type="compositionally biased region" description="Low complexity" evidence="5">
    <location>
        <begin position="94"/>
        <end position="106"/>
    </location>
</feature>
<dbReference type="InterPro" id="IPR010445">
    <property type="entry name" value="LapA_dom"/>
</dbReference>
<reference evidence="8 9" key="1">
    <citation type="submission" date="2021-11" db="EMBL/GenBank/DDBJ databases">
        <authorList>
            <person name="Lee D.-H."/>
            <person name="Kim S.-B."/>
        </authorList>
    </citation>
    <scope>NUCLEOTIDE SEQUENCE [LARGE SCALE GENOMIC DNA]</scope>
    <source>
        <strain evidence="8 9">KCTC 52223</strain>
    </source>
</reference>
<comment type="caution">
    <text evidence="8">The sequence shown here is derived from an EMBL/GenBank/DDBJ whole genome shotgun (WGS) entry which is preliminary data.</text>
</comment>
<evidence type="ECO:0000313" key="8">
    <source>
        <dbReference type="EMBL" id="MCC8430507.1"/>
    </source>
</evidence>
<feature type="transmembrane region" description="Helical" evidence="6">
    <location>
        <begin position="42"/>
        <end position="64"/>
    </location>
</feature>
<evidence type="ECO:0000256" key="5">
    <source>
        <dbReference type="SAM" id="MobiDB-lite"/>
    </source>
</evidence>